<comment type="caution">
    <text evidence="2">The sequence shown here is derived from an EMBL/GenBank/DDBJ whole genome shotgun (WGS) entry which is preliminary data.</text>
</comment>
<keyword evidence="3" id="KW-1185">Reference proteome</keyword>
<dbReference type="EMBL" id="BPLR01005292">
    <property type="protein sequence ID" value="GIY01263.1"/>
    <property type="molecule type" value="Genomic_DNA"/>
</dbReference>
<feature type="compositionally biased region" description="Pro residues" evidence="1">
    <location>
        <begin position="50"/>
        <end position="59"/>
    </location>
</feature>
<evidence type="ECO:0000313" key="2">
    <source>
        <dbReference type="EMBL" id="GIY01263.1"/>
    </source>
</evidence>
<organism evidence="2 3">
    <name type="scientific">Caerostris extrusa</name>
    <name type="common">Bark spider</name>
    <name type="synonym">Caerostris bankana</name>
    <dbReference type="NCBI Taxonomy" id="172846"/>
    <lineage>
        <taxon>Eukaryota</taxon>
        <taxon>Metazoa</taxon>
        <taxon>Ecdysozoa</taxon>
        <taxon>Arthropoda</taxon>
        <taxon>Chelicerata</taxon>
        <taxon>Arachnida</taxon>
        <taxon>Araneae</taxon>
        <taxon>Araneomorphae</taxon>
        <taxon>Entelegynae</taxon>
        <taxon>Araneoidea</taxon>
        <taxon>Araneidae</taxon>
        <taxon>Caerostris</taxon>
    </lineage>
</organism>
<protein>
    <submittedName>
        <fullName evidence="2">Uncharacterized protein</fullName>
    </submittedName>
</protein>
<dbReference type="AlphaFoldDB" id="A0AAV4Q1H4"/>
<feature type="region of interest" description="Disordered" evidence="1">
    <location>
        <begin position="22"/>
        <end position="75"/>
    </location>
</feature>
<name>A0AAV4Q1H4_CAEEX</name>
<accession>A0AAV4Q1H4</accession>
<gene>
    <name evidence="2" type="ORF">CEXT_366971</name>
</gene>
<reference evidence="2 3" key="1">
    <citation type="submission" date="2021-06" db="EMBL/GenBank/DDBJ databases">
        <title>Caerostris extrusa draft genome.</title>
        <authorList>
            <person name="Kono N."/>
            <person name="Arakawa K."/>
        </authorList>
    </citation>
    <scope>NUCLEOTIDE SEQUENCE [LARGE SCALE GENOMIC DNA]</scope>
</reference>
<evidence type="ECO:0000256" key="1">
    <source>
        <dbReference type="SAM" id="MobiDB-lite"/>
    </source>
</evidence>
<proteinExistence type="predicted"/>
<sequence length="104" mass="11581">MSTLGREARILFPFGAVDRVGGKRVSASGANPSSGSKRKTIRPSSRLPSHAPPPPPPPLLIRTSTRKKNGRFRAVPEGSSLLTWRRFEIYVSQQNDLRFKNDLR</sequence>
<evidence type="ECO:0000313" key="3">
    <source>
        <dbReference type="Proteomes" id="UP001054945"/>
    </source>
</evidence>
<dbReference type="Proteomes" id="UP001054945">
    <property type="component" value="Unassembled WGS sequence"/>
</dbReference>